<keyword evidence="1" id="KW-0472">Membrane</keyword>
<evidence type="ECO:0000313" key="4">
    <source>
        <dbReference type="Proteomes" id="UP000236724"/>
    </source>
</evidence>
<keyword evidence="1" id="KW-1133">Transmembrane helix</keyword>
<feature type="transmembrane region" description="Helical" evidence="1">
    <location>
        <begin position="57"/>
        <end position="74"/>
    </location>
</feature>
<dbReference type="EC" id="2.7.-.-" evidence="3"/>
<name>A0A1H6F6B2_9GAMM</name>
<keyword evidence="3" id="KW-0808">Transferase</keyword>
<dbReference type="InterPro" id="IPR000917">
    <property type="entry name" value="Sulfatase_N"/>
</dbReference>
<dbReference type="SUPFAM" id="SSF53649">
    <property type="entry name" value="Alkaline phosphatase-like"/>
    <property type="match status" value="1"/>
</dbReference>
<evidence type="ECO:0000259" key="2">
    <source>
        <dbReference type="Pfam" id="PF00884"/>
    </source>
</evidence>
<dbReference type="RefSeq" id="WP_103919601.1">
    <property type="nucleotide sequence ID" value="NZ_FMSV02000376.1"/>
</dbReference>
<feature type="transmembrane region" description="Helical" evidence="1">
    <location>
        <begin position="28"/>
        <end position="45"/>
    </location>
</feature>
<dbReference type="AlphaFoldDB" id="A0A1H6F6B2"/>
<dbReference type="InterPro" id="IPR017850">
    <property type="entry name" value="Alkaline_phosphatase_core_sf"/>
</dbReference>
<keyword evidence="4" id="KW-1185">Reference proteome</keyword>
<dbReference type="InterPro" id="IPR052701">
    <property type="entry name" value="GAG_Ulvan_Degrading_Sulfatases"/>
</dbReference>
<protein>
    <submittedName>
        <fullName evidence="3">Phosphoethanolamine transferase EptB</fullName>
        <ecNumber evidence="3">2.7.-.-</ecNumber>
    </submittedName>
</protein>
<sequence length="518" mass="60831">MPDDLGVLLQNIHYWVKNSPSLFSLNDTIYILLYSITFYIIFSFSKTKKSYKIKQKILLILFSVIICIISFSYIKKENKEFLLLPLLSVINNGFLYVKDNDLYANYKYKERDYIQRDIDDIKVHEERGRINVLMIIQESLRGDHLSIFGYHRKTTPIQDIFFKNAYLFINAISNRTTTGPSLSTLFTGTIRVIKKEIFKRSLIWQYAKRSGKHTFYITSHWIEWNFMKTAFTNLKYIDFINSPLAARASIGRDDILTVDIFNQYLTKIKNNNKPFFGVLHFSGTHYPYSTPSQHRIWKPSKSSMNPNHIDKVINQYDNSIRYNDFVMGKALKHLEKLGLSENTIIILTSDHGEGFYEHKKFFHGKGNFWQEGIHIPFIIHIPESLKLLFSEEELFNLNKNIYKYISNVDIFPTLMDIWKLSSNKKLSGNSLLKVRNKRFSILTDKNGFLLIETHTGIKRIYEYDKKQIKIINLITDPDEKNINIIQLSASPSLKKVLNLIESKSFNDKQLEQEVFITH</sequence>
<dbReference type="Proteomes" id="UP000236724">
    <property type="component" value="Unassembled WGS sequence"/>
</dbReference>
<dbReference type="GO" id="GO:0016740">
    <property type="term" value="F:transferase activity"/>
    <property type="evidence" value="ECO:0007669"/>
    <property type="project" value="UniProtKB-KW"/>
</dbReference>
<accession>A0A1H6F6B2</accession>
<dbReference type="PANTHER" id="PTHR43751:SF3">
    <property type="entry name" value="SULFATASE N-TERMINAL DOMAIN-CONTAINING PROTEIN"/>
    <property type="match status" value="1"/>
</dbReference>
<dbReference type="Pfam" id="PF00884">
    <property type="entry name" value="Sulfatase"/>
    <property type="match status" value="1"/>
</dbReference>
<feature type="domain" description="Sulfatase N-terminal" evidence="2">
    <location>
        <begin position="131"/>
        <end position="417"/>
    </location>
</feature>
<dbReference type="PANTHER" id="PTHR43751">
    <property type="entry name" value="SULFATASE"/>
    <property type="match status" value="1"/>
</dbReference>
<gene>
    <name evidence="3" type="primary">eptB</name>
    <name evidence="3" type="ORF">MBHS_01562</name>
</gene>
<reference evidence="3 4" key="1">
    <citation type="submission" date="2016-10" db="EMBL/GenBank/DDBJ databases">
        <authorList>
            <person name="de Groot N.N."/>
        </authorList>
    </citation>
    <scope>NUCLEOTIDE SEQUENCE [LARGE SCALE GENOMIC DNA]</scope>
    <source>
        <strain evidence="3">MBHS1</strain>
    </source>
</reference>
<dbReference type="OrthoDB" id="9786870at2"/>
<proteinExistence type="predicted"/>
<evidence type="ECO:0000313" key="3">
    <source>
        <dbReference type="EMBL" id="SEH05707.1"/>
    </source>
</evidence>
<evidence type="ECO:0000256" key="1">
    <source>
        <dbReference type="SAM" id="Phobius"/>
    </source>
</evidence>
<keyword evidence="1" id="KW-0812">Transmembrane</keyword>
<organism evidence="3 4">
    <name type="scientific">Candidatus Venteria ishoeyi</name>
    <dbReference type="NCBI Taxonomy" id="1899563"/>
    <lineage>
        <taxon>Bacteria</taxon>
        <taxon>Pseudomonadati</taxon>
        <taxon>Pseudomonadota</taxon>
        <taxon>Gammaproteobacteria</taxon>
        <taxon>Thiotrichales</taxon>
        <taxon>Thiotrichaceae</taxon>
        <taxon>Venteria</taxon>
    </lineage>
</organism>
<dbReference type="EMBL" id="FMSV02000376">
    <property type="protein sequence ID" value="SEH05707.1"/>
    <property type="molecule type" value="Genomic_DNA"/>
</dbReference>
<dbReference type="Gene3D" id="3.40.720.10">
    <property type="entry name" value="Alkaline Phosphatase, subunit A"/>
    <property type="match status" value="1"/>
</dbReference>